<keyword evidence="3 8" id="KW-0237">DNA synthesis</keyword>
<comment type="similarity">
    <text evidence="1 8 12">Belongs to the thymidine kinase family.</text>
</comment>
<comment type="subcellular location">
    <subcellularLocation>
        <location evidence="8">Cytoplasm</location>
    </subcellularLocation>
</comment>
<name>A0A1F7U7S0_9BACT</name>
<proteinExistence type="inferred from homology"/>
<feature type="binding site" evidence="10">
    <location>
        <position position="174"/>
    </location>
    <ligand>
        <name>substrate</name>
    </ligand>
</feature>
<evidence type="ECO:0000256" key="4">
    <source>
        <dbReference type="ARBA" id="ARBA00022679"/>
    </source>
</evidence>
<dbReference type="Pfam" id="PF00265">
    <property type="entry name" value="TK"/>
    <property type="match status" value="1"/>
</dbReference>
<evidence type="ECO:0000256" key="6">
    <source>
        <dbReference type="ARBA" id="ARBA00022777"/>
    </source>
</evidence>
<dbReference type="Gene3D" id="3.40.50.300">
    <property type="entry name" value="P-loop containing nucleotide triphosphate hydrolases"/>
    <property type="match status" value="1"/>
</dbReference>
<dbReference type="Proteomes" id="UP000176303">
    <property type="component" value="Unassembled WGS sequence"/>
</dbReference>
<feature type="binding site" evidence="8">
    <location>
        <position position="178"/>
    </location>
    <ligand>
        <name>Zn(2+)</name>
        <dbReference type="ChEBI" id="CHEBI:29105"/>
    </ligand>
</feature>
<feature type="active site" description="Proton acceptor" evidence="8 9">
    <location>
        <position position="84"/>
    </location>
</feature>
<dbReference type="GO" id="GO:0008270">
    <property type="term" value="F:zinc ion binding"/>
    <property type="evidence" value="ECO:0007669"/>
    <property type="project" value="UniProtKB-UniRule"/>
</dbReference>
<dbReference type="STRING" id="1802391.A3D72_04010"/>
<comment type="caution">
    <text evidence="13">The sequence shown here is derived from an EMBL/GenBank/DDBJ whole genome shotgun (WGS) entry which is preliminary data.</text>
</comment>
<feature type="binding site" evidence="10">
    <location>
        <begin position="166"/>
        <end position="169"/>
    </location>
    <ligand>
        <name>substrate</name>
    </ligand>
</feature>
<dbReference type="SUPFAM" id="SSF57716">
    <property type="entry name" value="Glucocorticoid receptor-like (DNA-binding domain)"/>
    <property type="match status" value="1"/>
</dbReference>
<gene>
    <name evidence="8" type="primary">tdk</name>
    <name evidence="13" type="ORF">A3D72_04010</name>
</gene>
<keyword evidence="8" id="KW-0479">Metal-binding</keyword>
<feature type="binding site" evidence="8">
    <location>
        <position position="140"/>
    </location>
    <ligand>
        <name>Zn(2+)</name>
        <dbReference type="ChEBI" id="CHEBI:29105"/>
    </ligand>
</feature>
<evidence type="ECO:0000256" key="9">
    <source>
        <dbReference type="PIRSR" id="PIRSR035805-1"/>
    </source>
</evidence>
<dbReference type="PIRSF" id="PIRSF035805">
    <property type="entry name" value="TK_cell"/>
    <property type="match status" value="1"/>
</dbReference>
<dbReference type="EMBL" id="MGDZ01000002">
    <property type="protein sequence ID" value="OGL74299.1"/>
    <property type="molecule type" value="Genomic_DNA"/>
</dbReference>
<feature type="binding site" evidence="8">
    <location>
        <begin position="11"/>
        <end position="18"/>
    </location>
    <ligand>
        <name>ATP</name>
        <dbReference type="ChEBI" id="CHEBI:30616"/>
    </ligand>
</feature>
<sequence>MNKGTLEVIVGCMSSGKSEELIRRLKRANIADQTIAVFKPAMDIRNDQGRIASRDGKLHDAVALQSPSEALAYINGVHVVAFDEVQFFDSTLRPLIRDLVSRSIRVIAAGLDTDFRGEPFDQVAWLMAEADSVTKLTAICVRCGEPAIRTQRLIAGDPAPYDSPRIVVGGDELYEARCRTCHEVPATLNINRSEHSQIPTFTGDYY</sequence>
<dbReference type="GO" id="GO:0005524">
    <property type="term" value="F:ATP binding"/>
    <property type="evidence" value="ECO:0007669"/>
    <property type="project" value="UniProtKB-UniRule"/>
</dbReference>
<dbReference type="EC" id="2.7.1.21" evidence="2 8"/>
<keyword evidence="8" id="KW-0862">Zinc</keyword>
<evidence type="ECO:0000256" key="8">
    <source>
        <dbReference type="HAMAP-Rule" id="MF_00124"/>
    </source>
</evidence>
<reference evidence="13 14" key="1">
    <citation type="journal article" date="2016" name="Nat. Commun.">
        <title>Thousands of microbial genomes shed light on interconnected biogeochemical processes in an aquifer system.</title>
        <authorList>
            <person name="Anantharaman K."/>
            <person name="Brown C.T."/>
            <person name="Hug L.A."/>
            <person name="Sharon I."/>
            <person name="Castelle C.J."/>
            <person name="Probst A.J."/>
            <person name="Thomas B.C."/>
            <person name="Singh A."/>
            <person name="Wilkins M.J."/>
            <person name="Karaoz U."/>
            <person name="Brodie E.L."/>
            <person name="Williams K.H."/>
            <person name="Hubbard S.S."/>
            <person name="Banfield J.F."/>
        </authorList>
    </citation>
    <scope>NUCLEOTIDE SEQUENCE [LARGE SCALE GENOMIC DNA]</scope>
</reference>
<dbReference type="InterPro" id="IPR020633">
    <property type="entry name" value="Thymidine_kinase_CS"/>
</dbReference>
<keyword evidence="5 8" id="KW-0547">Nucleotide-binding</keyword>
<keyword evidence="6 8" id="KW-0418">Kinase</keyword>
<dbReference type="AlphaFoldDB" id="A0A1F7U7S0"/>
<protein>
    <recommendedName>
        <fullName evidence="2 8">Thymidine kinase</fullName>
        <ecNumber evidence="2 8">2.7.1.21</ecNumber>
    </recommendedName>
</protein>
<evidence type="ECO:0000256" key="2">
    <source>
        <dbReference type="ARBA" id="ARBA00012118"/>
    </source>
</evidence>
<dbReference type="InterPro" id="IPR001267">
    <property type="entry name" value="Thymidine_kinase"/>
</dbReference>
<evidence type="ECO:0000256" key="10">
    <source>
        <dbReference type="PIRSR" id="PIRSR035805-2"/>
    </source>
</evidence>
<evidence type="ECO:0000256" key="12">
    <source>
        <dbReference type="RuleBase" id="RU004165"/>
    </source>
</evidence>
<dbReference type="GO" id="GO:0004797">
    <property type="term" value="F:thymidine kinase activity"/>
    <property type="evidence" value="ECO:0007669"/>
    <property type="project" value="UniProtKB-UniRule"/>
</dbReference>
<dbReference type="NCBIfam" id="NF003296">
    <property type="entry name" value="PRK04296.1-1"/>
    <property type="match status" value="1"/>
</dbReference>
<accession>A0A1F7U7S0</accession>
<evidence type="ECO:0000256" key="11">
    <source>
        <dbReference type="RuleBase" id="RU000544"/>
    </source>
</evidence>
<comment type="subunit">
    <text evidence="8">Homotetramer.</text>
</comment>
<dbReference type="GO" id="GO:0005829">
    <property type="term" value="C:cytosol"/>
    <property type="evidence" value="ECO:0007669"/>
    <property type="project" value="TreeGrafter"/>
</dbReference>
<feature type="binding site" evidence="8">
    <location>
        <position position="181"/>
    </location>
    <ligand>
        <name>Zn(2+)</name>
        <dbReference type="ChEBI" id="CHEBI:29105"/>
    </ligand>
</feature>
<evidence type="ECO:0000313" key="14">
    <source>
        <dbReference type="Proteomes" id="UP000176303"/>
    </source>
</evidence>
<dbReference type="PROSITE" id="PS00603">
    <property type="entry name" value="TK_CELLULAR_TYPE"/>
    <property type="match status" value="1"/>
</dbReference>
<dbReference type="GO" id="GO:0071897">
    <property type="term" value="P:DNA biosynthetic process"/>
    <property type="evidence" value="ECO:0007669"/>
    <property type="project" value="UniProtKB-KW"/>
</dbReference>
<organism evidence="13 14">
    <name type="scientific">Candidatus Uhrbacteria bacterium RIFCSPHIGHO2_02_FULL_57_19</name>
    <dbReference type="NCBI Taxonomy" id="1802391"/>
    <lineage>
        <taxon>Bacteria</taxon>
        <taxon>Candidatus Uhriibacteriota</taxon>
    </lineage>
</organism>
<comment type="catalytic activity">
    <reaction evidence="8 11">
        <text>thymidine + ATP = dTMP + ADP + H(+)</text>
        <dbReference type="Rhea" id="RHEA:19129"/>
        <dbReference type="ChEBI" id="CHEBI:15378"/>
        <dbReference type="ChEBI" id="CHEBI:17748"/>
        <dbReference type="ChEBI" id="CHEBI:30616"/>
        <dbReference type="ChEBI" id="CHEBI:63528"/>
        <dbReference type="ChEBI" id="CHEBI:456216"/>
        <dbReference type="EC" id="2.7.1.21"/>
    </reaction>
</comment>
<dbReference type="HAMAP" id="MF_00124">
    <property type="entry name" value="Thymidine_kinase"/>
    <property type="match status" value="1"/>
</dbReference>
<feature type="binding site" evidence="8">
    <location>
        <position position="143"/>
    </location>
    <ligand>
        <name>Zn(2+)</name>
        <dbReference type="ChEBI" id="CHEBI:29105"/>
    </ligand>
</feature>
<keyword evidence="4 8" id="KW-0808">Transferase</keyword>
<dbReference type="SUPFAM" id="SSF52540">
    <property type="entry name" value="P-loop containing nucleoside triphosphate hydrolases"/>
    <property type="match status" value="1"/>
</dbReference>
<evidence type="ECO:0000256" key="1">
    <source>
        <dbReference type="ARBA" id="ARBA00007587"/>
    </source>
</evidence>
<dbReference type="PANTHER" id="PTHR11441:SF0">
    <property type="entry name" value="THYMIDINE KINASE, CYTOSOLIC"/>
    <property type="match status" value="1"/>
</dbReference>
<evidence type="ECO:0000256" key="3">
    <source>
        <dbReference type="ARBA" id="ARBA00022634"/>
    </source>
</evidence>
<keyword evidence="8" id="KW-0963">Cytoplasm</keyword>
<dbReference type="InterPro" id="IPR027417">
    <property type="entry name" value="P-loop_NTPase"/>
</dbReference>
<feature type="binding site" evidence="8">
    <location>
        <begin position="83"/>
        <end position="86"/>
    </location>
    <ligand>
        <name>ATP</name>
        <dbReference type="ChEBI" id="CHEBI:30616"/>
    </ligand>
</feature>
<evidence type="ECO:0000256" key="7">
    <source>
        <dbReference type="ARBA" id="ARBA00022840"/>
    </source>
</evidence>
<evidence type="ECO:0000256" key="5">
    <source>
        <dbReference type="ARBA" id="ARBA00022741"/>
    </source>
</evidence>
<dbReference type="GO" id="GO:0046104">
    <property type="term" value="P:thymidine metabolic process"/>
    <property type="evidence" value="ECO:0007669"/>
    <property type="project" value="TreeGrafter"/>
</dbReference>
<evidence type="ECO:0000313" key="13">
    <source>
        <dbReference type="EMBL" id="OGL74299.1"/>
    </source>
</evidence>
<dbReference type="PANTHER" id="PTHR11441">
    <property type="entry name" value="THYMIDINE KINASE"/>
    <property type="match status" value="1"/>
</dbReference>
<dbReference type="Gene3D" id="3.30.60.20">
    <property type="match status" value="1"/>
</dbReference>
<keyword evidence="7 8" id="KW-0067">ATP-binding</keyword>